<organism evidence="2 3">
    <name type="scientific">Ruegeria arenilitoris</name>
    <dbReference type="NCBI Taxonomy" id="1173585"/>
    <lineage>
        <taxon>Bacteria</taxon>
        <taxon>Pseudomonadati</taxon>
        <taxon>Pseudomonadota</taxon>
        <taxon>Alphaproteobacteria</taxon>
        <taxon>Rhodobacterales</taxon>
        <taxon>Roseobacteraceae</taxon>
        <taxon>Ruegeria</taxon>
    </lineage>
</organism>
<evidence type="ECO:0000313" key="2">
    <source>
        <dbReference type="EMBL" id="SMX35101.1"/>
    </source>
</evidence>
<dbReference type="EMBL" id="FXYG01000001">
    <property type="protein sequence ID" value="SMX35101.1"/>
    <property type="molecule type" value="Genomic_DNA"/>
</dbReference>
<sequence length="178" mass="19682">MSDLSTLRVADLPQNSPTAFELRPPSRQLEEIRDALGLLGLRKLSFVGELRAQGKRDWVLTAKLGATVIQPCVVTLDPVTTRIEAPVRRVFMANLTEPDEPEFEMPEDDETEALGPEIDLDQVMREALSLALPQYPRKDGAHLGDANYTEPGKQAMTDEDAKPFAGLASLRDALKKDE</sequence>
<reference evidence="3" key="1">
    <citation type="submission" date="2017-05" db="EMBL/GenBank/DDBJ databases">
        <authorList>
            <person name="Rodrigo-Torres L."/>
            <person name="Arahal R. D."/>
            <person name="Lucena T."/>
        </authorList>
    </citation>
    <scope>NUCLEOTIDE SEQUENCE [LARGE SCALE GENOMIC DNA]</scope>
    <source>
        <strain evidence="3">CECT 8715</strain>
    </source>
</reference>
<protein>
    <recommendedName>
        <fullName evidence="4">ACR</fullName>
    </recommendedName>
</protein>
<dbReference type="Pfam" id="PF02620">
    <property type="entry name" value="YceD"/>
    <property type="match status" value="1"/>
</dbReference>
<proteinExistence type="predicted"/>
<accession>A0A238JWU2</accession>
<feature type="region of interest" description="Disordered" evidence="1">
    <location>
        <begin position="136"/>
        <end position="164"/>
    </location>
</feature>
<dbReference type="AlphaFoldDB" id="A0A238JWU2"/>
<dbReference type="Proteomes" id="UP000202485">
    <property type="component" value="Unassembled WGS sequence"/>
</dbReference>
<keyword evidence="3" id="KW-1185">Reference proteome</keyword>
<gene>
    <name evidence="2" type="ORF">RUA8715_00793</name>
</gene>
<dbReference type="InterPro" id="IPR003772">
    <property type="entry name" value="YceD"/>
</dbReference>
<dbReference type="OrthoDB" id="8443793at2"/>
<evidence type="ECO:0000256" key="1">
    <source>
        <dbReference type="SAM" id="MobiDB-lite"/>
    </source>
</evidence>
<name>A0A238JWU2_9RHOB</name>
<evidence type="ECO:0008006" key="4">
    <source>
        <dbReference type="Google" id="ProtNLM"/>
    </source>
</evidence>
<evidence type="ECO:0000313" key="3">
    <source>
        <dbReference type="Proteomes" id="UP000202485"/>
    </source>
</evidence>
<dbReference type="RefSeq" id="WP_093962312.1">
    <property type="nucleotide sequence ID" value="NZ_FXYG01000001.1"/>
</dbReference>